<accession>A0A2S3R8P9</accession>
<evidence type="ECO:0000256" key="7">
    <source>
        <dbReference type="ARBA" id="ARBA00023114"/>
    </source>
</evidence>
<dbReference type="GO" id="GO:0015144">
    <property type="term" value="F:carbohydrate transmembrane transporter activity"/>
    <property type="evidence" value="ECO:0007669"/>
    <property type="project" value="TreeGrafter"/>
</dbReference>
<dbReference type="EMBL" id="PDGH01000008">
    <property type="protein sequence ID" value="POB50083.1"/>
    <property type="molecule type" value="Genomic_DNA"/>
</dbReference>
<dbReference type="SUPFAM" id="SSF56935">
    <property type="entry name" value="Porins"/>
    <property type="match status" value="1"/>
</dbReference>
<dbReference type="Proteomes" id="UP000237466">
    <property type="component" value="Unassembled WGS sequence"/>
</dbReference>
<evidence type="ECO:0000256" key="9">
    <source>
        <dbReference type="ARBA" id="ARBA00023237"/>
    </source>
</evidence>
<dbReference type="AlphaFoldDB" id="A0A2S3R8P9"/>
<name>A0A2S3R8P9_VIBVL</name>
<dbReference type="GO" id="GO:0009279">
    <property type="term" value="C:cell outer membrane"/>
    <property type="evidence" value="ECO:0007669"/>
    <property type="project" value="UniProtKB-SubCell"/>
</dbReference>
<evidence type="ECO:0000256" key="1">
    <source>
        <dbReference type="ARBA" id="ARBA00004571"/>
    </source>
</evidence>
<dbReference type="Gene3D" id="2.40.170.10">
    <property type="entry name" value="Porin, LamB type"/>
    <property type="match status" value="1"/>
</dbReference>
<dbReference type="CDD" id="cd01346">
    <property type="entry name" value="Maltoporin-like"/>
    <property type="match status" value="1"/>
</dbReference>
<keyword evidence="5" id="KW-0812">Transmembrane</keyword>
<dbReference type="InterPro" id="IPR050286">
    <property type="entry name" value="G_neg_Bact_CarbUptk_Porin"/>
</dbReference>
<evidence type="ECO:0000256" key="4">
    <source>
        <dbReference type="ARBA" id="ARBA00022452"/>
    </source>
</evidence>
<gene>
    <name evidence="12" type="ORF">CRN52_00475</name>
</gene>
<evidence type="ECO:0000256" key="6">
    <source>
        <dbReference type="ARBA" id="ARBA00023065"/>
    </source>
</evidence>
<keyword evidence="6" id="KW-0406">Ion transport</keyword>
<sequence length="437" mass="47429">MATNNHKQGTLMKTLQLLPLALAVASSLASVSAFATSESDLDALEKRIQELEAKLETAYVYDQQPAVLTPDTEVPLGIVFSGYARYGAHYAAGDNRYVQVGSSGAAVGRLGNEANGGEFQLAKAFKTDGGAIWDIVFMMDQWGIDQWNSPGGLNLKKAYAGATNLFESQPELYVWAGRDFHQRPQQGLNDYFWMSHDGQGGGFKNLNLGGAKFDFGFVGQVDNGDGGALGNDTGIYALTSRLHAMDLGAATLDLYANYGFASDEAEAAKQGETAWQVGAVVDFGGGNKLTMKYADGADNSAFDLAGDQQVTYLSWEGSFNPSQPLYIDYLASFKNISGKDVDEKNEYSAIVRPMYNWSDVHSTWLEAGYALEDFDNGDEKSGWKVTLSQNISMGGLPWSRPMLRFYVTVGDVDSTVSGVDQAKQDTLSVGAMWEAWW</sequence>
<evidence type="ECO:0000256" key="8">
    <source>
        <dbReference type="ARBA" id="ARBA00023136"/>
    </source>
</evidence>
<comment type="similarity">
    <text evidence="2">Belongs to the porin LamB (TC 1.B.3) family.</text>
</comment>
<dbReference type="Pfam" id="PF02264">
    <property type="entry name" value="LamB"/>
    <property type="match status" value="1"/>
</dbReference>
<comment type="caution">
    <text evidence="12">The sequence shown here is derived from an EMBL/GenBank/DDBJ whole genome shotgun (WGS) entry which is preliminary data.</text>
</comment>
<organism evidence="12 13">
    <name type="scientific">Vibrio vulnificus</name>
    <dbReference type="NCBI Taxonomy" id="672"/>
    <lineage>
        <taxon>Bacteria</taxon>
        <taxon>Pseudomonadati</taxon>
        <taxon>Pseudomonadota</taxon>
        <taxon>Gammaproteobacteria</taxon>
        <taxon>Vibrionales</taxon>
        <taxon>Vibrionaceae</taxon>
        <taxon>Vibrio</taxon>
    </lineage>
</organism>
<feature type="chain" id="PRO_5015747285" evidence="11">
    <location>
        <begin position="36"/>
        <end position="437"/>
    </location>
</feature>
<keyword evidence="7" id="KW-0626">Porin</keyword>
<keyword evidence="10" id="KW-0175">Coiled coil</keyword>
<keyword evidence="11" id="KW-0732">Signal</keyword>
<evidence type="ECO:0000313" key="13">
    <source>
        <dbReference type="Proteomes" id="UP000237466"/>
    </source>
</evidence>
<dbReference type="GO" id="GO:0046930">
    <property type="term" value="C:pore complex"/>
    <property type="evidence" value="ECO:0007669"/>
    <property type="project" value="UniProtKB-KW"/>
</dbReference>
<keyword evidence="4" id="KW-1134">Transmembrane beta strand</keyword>
<dbReference type="GO" id="GO:0015288">
    <property type="term" value="F:porin activity"/>
    <property type="evidence" value="ECO:0007669"/>
    <property type="project" value="UniProtKB-KW"/>
</dbReference>
<feature type="signal peptide" evidence="11">
    <location>
        <begin position="1"/>
        <end position="35"/>
    </location>
</feature>
<evidence type="ECO:0000256" key="10">
    <source>
        <dbReference type="SAM" id="Coils"/>
    </source>
</evidence>
<evidence type="ECO:0000256" key="11">
    <source>
        <dbReference type="SAM" id="SignalP"/>
    </source>
</evidence>
<evidence type="ECO:0000256" key="5">
    <source>
        <dbReference type="ARBA" id="ARBA00022692"/>
    </source>
</evidence>
<dbReference type="InterPro" id="IPR003192">
    <property type="entry name" value="Porin_LamB"/>
</dbReference>
<proteinExistence type="inferred from homology"/>
<dbReference type="InterPro" id="IPR036998">
    <property type="entry name" value="Porin_LamB_sf"/>
</dbReference>
<evidence type="ECO:0000256" key="2">
    <source>
        <dbReference type="ARBA" id="ARBA00007055"/>
    </source>
</evidence>
<protein>
    <submittedName>
        <fullName evidence="12">Lactam utilization protein LamB</fullName>
    </submittedName>
</protein>
<keyword evidence="8" id="KW-0472">Membrane</keyword>
<keyword evidence="9" id="KW-0998">Cell outer membrane</keyword>
<feature type="coiled-coil region" evidence="10">
    <location>
        <begin position="34"/>
        <end position="61"/>
    </location>
</feature>
<evidence type="ECO:0000256" key="3">
    <source>
        <dbReference type="ARBA" id="ARBA00022448"/>
    </source>
</evidence>
<comment type="subcellular location">
    <subcellularLocation>
        <location evidence="1">Cell outer membrane</location>
        <topology evidence="1">Multi-pass membrane protein</topology>
    </subcellularLocation>
</comment>
<keyword evidence="3" id="KW-0813">Transport</keyword>
<evidence type="ECO:0000313" key="12">
    <source>
        <dbReference type="EMBL" id="POB50083.1"/>
    </source>
</evidence>
<dbReference type="PANTHER" id="PTHR38762:SF1">
    <property type="entry name" value="CRYPTIC OUTER MEMBRANE PORIN BGLH-RELATED"/>
    <property type="match status" value="1"/>
</dbReference>
<dbReference type="GO" id="GO:0006811">
    <property type="term" value="P:monoatomic ion transport"/>
    <property type="evidence" value="ECO:0007669"/>
    <property type="project" value="UniProtKB-KW"/>
</dbReference>
<dbReference type="PANTHER" id="PTHR38762">
    <property type="entry name" value="CRYPTIC OUTER MEMBRANE PORIN BGLH-RELATED"/>
    <property type="match status" value="1"/>
</dbReference>
<dbReference type="GO" id="GO:0015774">
    <property type="term" value="P:polysaccharide transport"/>
    <property type="evidence" value="ECO:0007669"/>
    <property type="project" value="TreeGrafter"/>
</dbReference>
<reference evidence="12 13" key="1">
    <citation type="journal article" date="2018" name="Front. Microbiol.">
        <title>Phylogeny of Vibrio vulnificus from the Analysis of the Core-Genome: Implications for Intra-Species Taxonomy.</title>
        <authorList>
            <person name="Roig F.J."/>
            <person name="Gonzalez-Candelas F."/>
            <person name="Sanjuan E."/>
            <person name="Fouz B."/>
            <person name="Feil E.J."/>
            <person name="Llorens C."/>
            <person name="Baker-Austin C."/>
            <person name="Oliver J.D."/>
            <person name="Danin-Poleg Y."/>
            <person name="Gibas C.J."/>
            <person name="Kashi Y."/>
            <person name="Gulig P.A."/>
            <person name="Morrison S.S."/>
            <person name="Amaro C."/>
        </authorList>
    </citation>
    <scope>NUCLEOTIDE SEQUENCE [LARGE SCALE GENOMIC DNA]</scope>
    <source>
        <strain evidence="12 13">CECT4608</strain>
    </source>
</reference>